<evidence type="ECO:0000259" key="6">
    <source>
        <dbReference type="PROSITE" id="PS50110"/>
    </source>
</evidence>
<dbReference type="InterPro" id="IPR036388">
    <property type="entry name" value="WH-like_DNA-bd_sf"/>
</dbReference>
<sequence length="220" mass="23566">MRVLVVEDDAALARGLVASLRIAGFAVDHEPDGAVAARVALSEPYSLIVLDIGLPGLSGFEVLRRIRAASAVPVLILTARDAMTDRVQGLDLGADDYLAKPFALPEFEARVRALIRRGQGLRSPVLQCGALVLDRSSGTVTLDGAVLPLRRRELAVLGVLMAKAGQVVPKERLSGEVFGFDDAVAPNALELYVARLRKKLQPNGPEIRTIRGLGYLLDAR</sequence>
<dbReference type="SUPFAM" id="SSF52172">
    <property type="entry name" value="CheY-like"/>
    <property type="match status" value="1"/>
</dbReference>
<keyword evidence="3" id="KW-0804">Transcription</keyword>
<dbReference type="GO" id="GO:0006355">
    <property type="term" value="P:regulation of DNA-templated transcription"/>
    <property type="evidence" value="ECO:0007669"/>
    <property type="project" value="InterPro"/>
</dbReference>
<dbReference type="InterPro" id="IPR001789">
    <property type="entry name" value="Sig_transdc_resp-reg_receiver"/>
</dbReference>
<dbReference type="GO" id="GO:0000156">
    <property type="term" value="F:phosphorelay response regulator activity"/>
    <property type="evidence" value="ECO:0007669"/>
    <property type="project" value="TreeGrafter"/>
</dbReference>
<dbReference type="AlphaFoldDB" id="A0A2R4WPD1"/>
<dbReference type="InterPro" id="IPR011006">
    <property type="entry name" value="CheY-like_superfamily"/>
</dbReference>
<dbReference type="Gene3D" id="1.10.10.10">
    <property type="entry name" value="Winged helix-like DNA-binding domain superfamily/Winged helix DNA-binding domain"/>
    <property type="match status" value="1"/>
</dbReference>
<dbReference type="OrthoDB" id="9802426at2"/>
<dbReference type="PROSITE" id="PS51755">
    <property type="entry name" value="OMPR_PHOB"/>
    <property type="match status" value="1"/>
</dbReference>
<dbReference type="GO" id="GO:0000976">
    <property type="term" value="F:transcription cis-regulatory region binding"/>
    <property type="evidence" value="ECO:0007669"/>
    <property type="project" value="TreeGrafter"/>
</dbReference>
<dbReference type="GO" id="GO:0005829">
    <property type="term" value="C:cytosol"/>
    <property type="evidence" value="ECO:0007669"/>
    <property type="project" value="TreeGrafter"/>
</dbReference>
<dbReference type="SUPFAM" id="SSF46894">
    <property type="entry name" value="C-terminal effector domain of the bipartite response regulators"/>
    <property type="match status" value="1"/>
</dbReference>
<dbReference type="EMBL" id="CP028843">
    <property type="protein sequence ID" value="AWB23389.1"/>
    <property type="molecule type" value="Genomic_DNA"/>
</dbReference>
<evidence type="ECO:0000256" key="3">
    <source>
        <dbReference type="ARBA" id="ARBA00023163"/>
    </source>
</evidence>
<dbReference type="RefSeq" id="WP_099955177.1">
    <property type="nucleotide sequence ID" value="NZ_CP028843.1"/>
</dbReference>
<dbReference type="Gene3D" id="6.10.250.690">
    <property type="match status" value="1"/>
</dbReference>
<feature type="modified residue" description="4-aspartylphosphate" evidence="4">
    <location>
        <position position="51"/>
    </location>
</feature>
<dbReference type="SMART" id="SM00862">
    <property type="entry name" value="Trans_reg_C"/>
    <property type="match status" value="1"/>
</dbReference>
<dbReference type="GO" id="GO:0032993">
    <property type="term" value="C:protein-DNA complex"/>
    <property type="evidence" value="ECO:0007669"/>
    <property type="project" value="TreeGrafter"/>
</dbReference>
<evidence type="ECO:0000313" key="8">
    <source>
        <dbReference type="EMBL" id="AWB23389.1"/>
    </source>
</evidence>
<protein>
    <submittedName>
        <fullName evidence="8">DNA-binding response regulator</fullName>
    </submittedName>
</protein>
<evidence type="ECO:0000256" key="2">
    <source>
        <dbReference type="ARBA" id="ARBA00023125"/>
    </source>
</evidence>
<feature type="domain" description="Response regulatory" evidence="6">
    <location>
        <begin position="2"/>
        <end position="115"/>
    </location>
</feature>
<dbReference type="KEGG" id="mee:DA075_22865"/>
<accession>A0A2R4WPD1</accession>
<evidence type="ECO:0000313" key="9">
    <source>
        <dbReference type="Proteomes" id="UP000244755"/>
    </source>
</evidence>
<dbReference type="InterPro" id="IPR039420">
    <property type="entry name" value="WalR-like"/>
</dbReference>
<feature type="domain" description="OmpR/PhoB-type" evidence="7">
    <location>
        <begin position="123"/>
        <end position="219"/>
    </location>
</feature>
<gene>
    <name evidence="8" type="ORF">DA075_22865</name>
</gene>
<feature type="DNA-binding region" description="OmpR/PhoB-type" evidence="5">
    <location>
        <begin position="123"/>
        <end position="219"/>
    </location>
</feature>
<dbReference type="Pfam" id="PF00486">
    <property type="entry name" value="Trans_reg_C"/>
    <property type="match status" value="1"/>
</dbReference>
<dbReference type="CDD" id="cd00383">
    <property type="entry name" value="trans_reg_C"/>
    <property type="match status" value="1"/>
</dbReference>
<keyword evidence="4" id="KW-0597">Phosphoprotein</keyword>
<dbReference type="Proteomes" id="UP000244755">
    <property type="component" value="Chromosome 1"/>
</dbReference>
<dbReference type="PANTHER" id="PTHR48111">
    <property type="entry name" value="REGULATOR OF RPOS"/>
    <property type="match status" value="1"/>
</dbReference>
<name>A0A2R4WPD1_9HYPH</name>
<dbReference type="InterPro" id="IPR016032">
    <property type="entry name" value="Sig_transdc_resp-reg_C-effctor"/>
</dbReference>
<evidence type="ECO:0000256" key="1">
    <source>
        <dbReference type="ARBA" id="ARBA00023015"/>
    </source>
</evidence>
<evidence type="ECO:0000256" key="4">
    <source>
        <dbReference type="PROSITE-ProRule" id="PRU00169"/>
    </source>
</evidence>
<dbReference type="CDD" id="cd17624">
    <property type="entry name" value="REC_OmpR_PmrA-like"/>
    <property type="match status" value="1"/>
</dbReference>
<dbReference type="PANTHER" id="PTHR48111:SF67">
    <property type="entry name" value="TRANSCRIPTIONAL REGULATORY PROTEIN TCTD"/>
    <property type="match status" value="1"/>
</dbReference>
<keyword evidence="1" id="KW-0805">Transcription regulation</keyword>
<dbReference type="SMART" id="SM00448">
    <property type="entry name" value="REC"/>
    <property type="match status" value="1"/>
</dbReference>
<dbReference type="InterPro" id="IPR001867">
    <property type="entry name" value="OmpR/PhoB-type_DNA-bd"/>
</dbReference>
<proteinExistence type="predicted"/>
<evidence type="ECO:0000256" key="5">
    <source>
        <dbReference type="PROSITE-ProRule" id="PRU01091"/>
    </source>
</evidence>
<dbReference type="Gene3D" id="3.40.50.2300">
    <property type="match status" value="1"/>
</dbReference>
<organism evidence="8 9">
    <name type="scientific">Methylobacterium currus</name>
    <dbReference type="NCBI Taxonomy" id="2051553"/>
    <lineage>
        <taxon>Bacteria</taxon>
        <taxon>Pseudomonadati</taxon>
        <taxon>Pseudomonadota</taxon>
        <taxon>Alphaproteobacteria</taxon>
        <taxon>Hyphomicrobiales</taxon>
        <taxon>Methylobacteriaceae</taxon>
        <taxon>Methylobacterium</taxon>
    </lineage>
</organism>
<dbReference type="Pfam" id="PF00072">
    <property type="entry name" value="Response_reg"/>
    <property type="match status" value="1"/>
</dbReference>
<dbReference type="PROSITE" id="PS50110">
    <property type="entry name" value="RESPONSE_REGULATORY"/>
    <property type="match status" value="1"/>
</dbReference>
<keyword evidence="9" id="KW-1185">Reference proteome</keyword>
<reference evidence="8 9" key="1">
    <citation type="submission" date="2018-04" db="EMBL/GenBank/DDBJ databases">
        <title>Methylobacterium sp. PR1016A genome.</title>
        <authorList>
            <person name="Park W."/>
        </authorList>
    </citation>
    <scope>NUCLEOTIDE SEQUENCE [LARGE SCALE GENOMIC DNA]</scope>
    <source>
        <strain evidence="8 9">PR1016A</strain>
    </source>
</reference>
<evidence type="ECO:0000259" key="7">
    <source>
        <dbReference type="PROSITE" id="PS51755"/>
    </source>
</evidence>
<keyword evidence="2 5" id="KW-0238">DNA-binding</keyword>